<protein>
    <recommendedName>
        <fullName evidence="8">Glycogen [starch] synthase</fullName>
        <ecNumber evidence="8">2.4.1.11</ecNumber>
    </recommendedName>
</protein>
<evidence type="ECO:0000256" key="2">
    <source>
        <dbReference type="ARBA" id="ARBA00010686"/>
    </source>
</evidence>
<dbReference type="Proteomes" id="UP000241107">
    <property type="component" value="Unassembled WGS sequence"/>
</dbReference>
<evidence type="ECO:0000256" key="7">
    <source>
        <dbReference type="ARBA" id="ARBA00047345"/>
    </source>
</evidence>
<evidence type="ECO:0000256" key="8">
    <source>
        <dbReference type="RuleBase" id="RU363104"/>
    </source>
</evidence>
<comment type="caution">
    <text evidence="10">The sequence shown here is derived from an EMBL/GenBank/DDBJ whole genome shotgun (WGS) entry which is preliminary data.</text>
</comment>
<dbReference type="RefSeq" id="XP_024711854.1">
    <property type="nucleotide sequence ID" value="XM_024859902.1"/>
</dbReference>
<evidence type="ECO:0000256" key="5">
    <source>
        <dbReference type="ARBA" id="ARBA00023056"/>
    </source>
</evidence>
<keyword evidence="11" id="KW-1185">Reference proteome</keyword>
<keyword evidence="3 8" id="KW-0328">Glycosyltransferase</keyword>
<dbReference type="UniPathway" id="UPA00164"/>
<dbReference type="STRING" id="418784.A0A2P7YH96"/>
<evidence type="ECO:0000256" key="1">
    <source>
        <dbReference type="ARBA" id="ARBA00004964"/>
    </source>
</evidence>
<dbReference type="OrthoDB" id="6335297at2759"/>
<evidence type="ECO:0000256" key="9">
    <source>
        <dbReference type="SAM" id="MobiDB-lite"/>
    </source>
</evidence>
<keyword evidence="4 8" id="KW-0808">Transferase</keyword>
<dbReference type="GeneID" id="36567970"/>
<dbReference type="EC" id="2.4.1.11" evidence="8"/>
<comment type="similarity">
    <text evidence="2 8">Belongs to the glycosyltransferase 3 family.</text>
</comment>
<name>A0A2P7YH96_9ASCO</name>
<organism evidence="10 11">
    <name type="scientific">Candidozyma pseudohaemuli</name>
    <dbReference type="NCBI Taxonomy" id="418784"/>
    <lineage>
        <taxon>Eukaryota</taxon>
        <taxon>Fungi</taxon>
        <taxon>Dikarya</taxon>
        <taxon>Ascomycota</taxon>
        <taxon>Saccharomycotina</taxon>
        <taxon>Pichiomycetes</taxon>
        <taxon>Metschnikowiaceae</taxon>
        <taxon>Candidozyma</taxon>
    </lineage>
</organism>
<evidence type="ECO:0000256" key="4">
    <source>
        <dbReference type="ARBA" id="ARBA00022679"/>
    </source>
</evidence>
<evidence type="ECO:0000313" key="10">
    <source>
        <dbReference type="EMBL" id="PSK35338.1"/>
    </source>
</evidence>
<evidence type="ECO:0000256" key="6">
    <source>
        <dbReference type="ARBA" id="ARBA00043883"/>
    </source>
</evidence>
<dbReference type="VEuPathDB" id="FungiDB:C7M61_004583"/>
<dbReference type="Pfam" id="PF05693">
    <property type="entry name" value="Glycogen_syn"/>
    <property type="match status" value="1"/>
</dbReference>
<dbReference type="GO" id="GO:0004373">
    <property type="term" value="F:alpha-1,4-glucan glucosyltransferase (UDP-glucose donor) activity"/>
    <property type="evidence" value="ECO:0007669"/>
    <property type="project" value="UniProtKB-EC"/>
</dbReference>
<comment type="pathway">
    <text evidence="1 8">Glycan biosynthesis; glycogen biosynthesis.</text>
</comment>
<dbReference type="InterPro" id="IPR008631">
    <property type="entry name" value="Glycogen_synth"/>
</dbReference>
<dbReference type="FunFam" id="3.40.50.2000:FF:000045">
    <property type="entry name" value="Glycogen [starch] synthase"/>
    <property type="match status" value="1"/>
</dbReference>
<sequence>MPRDIQNHLLFEVATEVAHKVGGIYSVLKLKAPITVAEYRERYTLVGPLNYELAQIEVEEIPLKDGAIKAALDAMSERGIRWMYGRWLIEGAPRVLLFDIHSAALNLNEWKADLWSSAGIPTPDHDHETNDAILLGYIVAWFLGELVYNDRERAVICHCHEWLAGVALPLCRKRRIDVTTIFTTHATLLGRYLCAGLTDFYNNLKHFDVDAEAGKRGIYHRYCIERSATHLADVFTTVSHITAYELEHLLKRKPDGVLPNGLNVVKFQAVHEFQNLHAMKKDKIHEFVKGHFYGNYDFDLDNTLYFFIAGRYEFRNKGADFFIESLARLNYRLKQAGSKVTVVAFIIMPGKINSYTVETLKGQAVVKSLESTISEVQKKIGDRLFEHCARFPNSNSVSSTNGQEVPSIDDLIKPADRVLLKRRIFALKRDGLPPIVTHNMTDDATDPILNHIRRVQLFNKPEDRVKIIFHPEFLNANNPILSLDYEEFVRGCHLGVFPSYYEPWGYTPAECTVMGVPSITTNLSGFGCYMEDLIENTSDYGIYIVDRRQKSVDDSINQLVDYMFDFTEKTRRQRINQRNRTERLSDLLDWKRMGLEYIKARQLSLKRAYPDKFKNGANPFQNSLNLKLTRPLSVPGSPRSKAGVMTPGDLGSLQEAAQALNTEDYVSFKLGENEDDEDEDTHYPLTLRGLSAPPQDE</sequence>
<reference evidence="10 11" key="1">
    <citation type="submission" date="2018-03" db="EMBL/GenBank/DDBJ databases">
        <title>Candida pseudohaemulonii genome assembly and annotation.</title>
        <authorList>
            <person name="Munoz J.F."/>
            <person name="Gade L.G."/>
            <person name="Chow N.A."/>
            <person name="Litvintseva A.P."/>
            <person name="Loparev V.N."/>
            <person name="Cuomo C.A."/>
        </authorList>
    </citation>
    <scope>NUCLEOTIDE SEQUENCE [LARGE SCALE GENOMIC DNA]</scope>
    <source>
        <strain evidence="10 11">B12108</strain>
    </source>
</reference>
<gene>
    <name evidence="10" type="ORF">C7M61_004583</name>
</gene>
<dbReference type="GO" id="GO:0005978">
    <property type="term" value="P:glycogen biosynthetic process"/>
    <property type="evidence" value="ECO:0007669"/>
    <property type="project" value="UniProtKB-UniPathway"/>
</dbReference>
<evidence type="ECO:0000313" key="11">
    <source>
        <dbReference type="Proteomes" id="UP000241107"/>
    </source>
</evidence>
<dbReference type="GO" id="GO:0005737">
    <property type="term" value="C:cytoplasm"/>
    <property type="evidence" value="ECO:0007669"/>
    <property type="project" value="TreeGrafter"/>
</dbReference>
<comment type="function">
    <text evidence="8">Transfers the glycosyl residue from UDP-Glc to the non-reducing end of alpha-1,4-glucan.</text>
</comment>
<dbReference type="AlphaFoldDB" id="A0A2P7YH96"/>
<accession>A0A2P7YH96</accession>
<feature type="region of interest" description="Disordered" evidence="9">
    <location>
        <begin position="668"/>
        <end position="697"/>
    </location>
</feature>
<proteinExistence type="inferred from homology"/>
<comment type="function">
    <text evidence="6">Glycogen synthase participates in the glycogen biosynthetic process along with glycogenin and glycogen branching enzyme. Extends the primer composed of a few glucose units formed by glycogenin by adding new glucose units to it. In this context, glycogen synthase transfers the glycosyl residue from UDP-Glc to the non-reducing end of alpha-1,4-glucan.</text>
</comment>
<dbReference type="SUPFAM" id="SSF53756">
    <property type="entry name" value="UDP-Glycosyltransferase/glycogen phosphorylase"/>
    <property type="match status" value="2"/>
</dbReference>
<evidence type="ECO:0000256" key="3">
    <source>
        <dbReference type="ARBA" id="ARBA00022676"/>
    </source>
</evidence>
<dbReference type="Gene3D" id="6.10.260.10">
    <property type="match status" value="1"/>
</dbReference>
<dbReference type="PANTHER" id="PTHR10176">
    <property type="entry name" value="GLYCOGEN SYNTHASE"/>
    <property type="match status" value="1"/>
</dbReference>
<comment type="catalytic activity">
    <reaction evidence="7">
        <text>[(1-&gt;4)-alpha-D-glucosyl](n) + UDP-alpha-D-glucose = [(1-&gt;4)-alpha-D-glucosyl](n+1) + UDP + H(+)</text>
        <dbReference type="Rhea" id="RHEA:18549"/>
        <dbReference type="Rhea" id="RHEA-COMP:9584"/>
        <dbReference type="Rhea" id="RHEA-COMP:9587"/>
        <dbReference type="ChEBI" id="CHEBI:15378"/>
        <dbReference type="ChEBI" id="CHEBI:15444"/>
        <dbReference type="ChEBI" id="CHEBI:58223"/>
        <dbReference type="ChEBI" id="CHEBI:58885"/>
        <dbReference type="EC" id="2.4.1.11"/>
    </reaction>
    <physiologicalReaction direction="left-to-right" evidence="7">
        <dbReference type="Rhea" id="RHEA:18550"/>
    </physiologicalReaction>
</comment>
<keyword evidence="5 8" id="KW-0320">Glycogen biosynthesis</keyword>
<dbReference type="FunFam" id="3.40.50.2000:FF:000014">
    <property type="entry name" value="Glycogen [starch] synthase"/>
    <property type="match status" value="1"/>
</dbReference>
<dbReference type="EMBL" id="PYFQ01000016">
    <property type="protein sequence ID" value="PSK35338.1"/>
    <property type="molecule type" value="Genomic_DNA"/>
</dbReference>
<dbReference type="PANTHER" id="PTHR10176:SF3">
    <property type="entry name" value="GLYCOGEN [STARCH] SYNTHASE"/>
    <property type="match status" value="1"/>
</dbReference>
<dbReference type="Gene3D" id="3.40.50.2000">
    <property type="entry name" value="Glycogen Phosphorylase B"/>
    <property type="match status" value="2"/>
</dbReference>